<evidence type="ECO:0000313" key="2">
    <source>
        <dbReference type="Ensembl" id="ENSOMEP00000009901.1"/>
    </source>
</evidence>
<accession>A0A3B3BW22</accession>
<organism evidence="2 3">
    <name type="scientific">Oryzias melastigma</name>
    <name type="common">Marine medaka</name>
    <dbReference type="NCBI Taxonomy" id="30732"/>
    <lineage>
        <taxon>Eukaryota</taxon>
        <taxon>Metazoa</taxon>
        <taxon>Chordata</taxon>
        <taxon>Craniata</taxon>
        <taxon>Vertebrata</taxon>
        <taxon>Euteleostomi</taxon>
        <taxon>Actinopterygii</taxon>
        <taxon>Neopterygii</taxon>
        <taxon>Teleostei</taxon>
        <taxon>Neoteleostei</taxon>
        <taxon>Acanthomorphata</taxon>
        <taxon>Ovalentaria</taxon>
        <taxon>Atherinomorphae</taxon>
        <taxon>Beloniformes</taxon>
        <taxon>Adrianichthyidae</taxon>
        <taxon>Oryziinae</taxon>
        <taxon>Oryzias</taxon>
    </lineage>
</organism>
<dbReference type="PaxDb" id="30732-ENSOMEP00000009901"/>
<reference evidence="2" key="1">
    <citation type="submission" date="2025-08" db="UniProtKB">
        <authorList>
            <consortium name="Ensembl"/>
        </authorList>
    </citation>
    <scope>IDENTIFICATION</scope>
</reference>
<sequence length="222" mass="23491">LSFIPSGPCVLCWMWACKGTQGPHGAPGSKGSPGPDGAPGSKGSHGPHGAPGSKGSQGPHGAPGSKGSQGPDGAPSWEGSPGPDGAPDVEAEPGSLKVSPRRVAHVWGCLWGLNPTKNLPGPFFFAKIQYRPIRNEWEPRISRQGSVTRVLKFSKLFSHVKSGDIIKIENGEYVVITGRIGERLMGLMSRKELKHFLKKERGYPLVAKAANNTLVECLKSDA</sequence>
<dbReference type="GeneTree" id="ENSGT00940000179326"/>
<evidence type="ECO:0000313" key="3">
    <source>
        <dbReference type="Proteomes" id="UP000261560"/>
    </source>
</evidence>
<dbReference type="PANTHER" id="PTHR24637">
    <property type="entry name" value="COLLAGEN"/>
    <property type="match status" value="1"/>
</dbReference>
<keyword evidence="3" id="KW-1185">Reference proteome</keyword>
<name>A0A3B3BW22_ORYME</name>
<proteinExistence type="predicted"/>
<evidence type="ECO:0000256" key="1">
    <source>
        <dbReference type="SAM" id="MobiDB-lite"/>
    </source>
</evidence>
<dbReference type="PANTHER" id="PTHR24637:SF428">
    <property type="entry name" value="SCAVENGER RECEPTOR CLASS A MEMBER 3"/>
    <property type="match status" value="1"/>
</dbReference>
<dbReference type="Ensembl" id="ENSOMET00000000007.1">
    <property type="protein sequence ID" value="ENSOMEP00000009901.1"/>
    <property type="gene ID" value="ENSOMEG00000011163.1"/>
</dbReference>
<dbReference type="AlphaFoldDB" id="A0A3B3BW22"/>
<dbReference type="Proteomes" id="UP000261560">
    <property type="component" value="Unplaced"/>
</dbReference>
<protein>
    <submittedName>
        <fullName evidence="2">Uncharacterized protein</fullName>
    </submittedName>
</protein>
<dbReference type="Pfam" id="PF01391">
    <property type="entry name" value="Collagen"/>
    <property type="match status" value="1"/>
</dbReference>
<dbReference type="InterPro" id="IPR008160">
    <property type="entry name" value="Collagen"/>
</dbReference>
<feature type="region of interest" description="Disordered" evidence="1">
    <location>
        <begin position="21"/>
        <end position="97"/>
    </location>
</feature>
<dbReference type="STRING" id="30732.ENSOMEP00000009901"/>
<reference evidence="2" key="2">
    <citation type="submission" date="2025-09" db="UniProtKB">
        <authorList>
            <consortium name="Ensembl"/>
        </authorList>
    </citation>
    <scope>IDENTIFICATION</scope>
</reference>